<dbReference type="PANTHER" id="PTHR33164">
    <property type="entry name" value="TRANSCRIPTIONAL REGULATOR, MARR FAMILY"/>
    <property type="match status" value="1"/>
</dbReference>
<proteinExistence type="predicted"/>
<name>A0ABU0ZMX8_9ACTN</name>
<accession>A0ABU0ZMX8</accession>
<evidence type="ECO:0000313" key="3">
    <source>
        <dbReference type="Proteomes" id="UP001230908"/>
    </source>
</evidence>
<dbReference type="EMBL" id="JAVHUY010000023">
    <property type="protein sequence ID" value="MDQ7907625.1"/>
    <property type="molecule type" value="Genomic_DNA"/>
</dbReference>
<evidence type="ECO:0000259" key="1">
    <source>
        <dbReference type="PROSITE" id="PS50995"/>
    </source>
</evidence>
<dbReference type="PRINTS" id="PR00598">
    <property type="entry name" value="HTHMARR"/>
</dbReference>
<evidence type="ECO:0000313" key="2">
    <source>
        <dbReference type="EMBL" id="MDQ7907625.1"/>
    </source>
</evidence>
<dbReference type="Pfam" id="PF01047">
    <property type="entry name" value="MarR"/>
    <property type="match status" value="1"/>
</dbReference>
<dbReference type="InterPro" id="IPR000835">
    <property type="entry name" value="HTH_MarR-typ"/>
</dbReference>
<reference evidence="2 3" key="1">
    <citation type="submission" date="2023-08" db="EMBL/GenBank/DDBJ databases">
        <title>Phytohabitans sansha sp. nov., isolated from marine sediment.</title>
        <authorList>
            <person name="Zhao Y."/>
            <person name="Yi K."/>
        </authorList>
    </citation>
    <scope>NUCLEOTIDE SEQUENCE [LARGE SCALE GENOMIC DNA]</scope>
    <source>
        <strain evidence="2 3">ZYX-F-186</strain>
    </source>
</reference>
<keyword evidence="3" id="KW-1185">Reference proteome</keyword>
<dbReference type="PROSITE" id="PS50995">
    <property type="entry name" value="HTH_MARR_2"/>
    <property type="match status" value="1"/>
</dbReference>
<dbReference type="PANTHER" id="PTHR33164:SF94">
    <property type="entry name" value="TRANSCRIPTIONAL REGULATORY PROTEIN-RELATED"/>
    <property type="match status" value="1"/>
</dbReference>
<comment type="caution">
    <text evidence="2">The sequence shown here is derived from an EMBL/GenBank/DDBJ whole genome shotgun (WGS) entry which is preliminary data.</text>
</comment>
<dbReference type="SUPFAM" id="SSF46785">
    <property type="entry name" value="Winged helix' DNA-binding domain"/>
    <property type="match status" value="1"/>
</dbReference>
<organism evidence="2 3">
    <name type="scientific">Phytohabitans maris</name>
    <dbReference type="NCBI Taxonomy" id="3071409"/>
    <lineage>
        <taxon>Bacteria</taxon>
        <taxon>Bacillati</taxon>
        <taxon>Actinomycetota</taxon>
        <taxon>Actinomycetes</taxon>
        <taxon>Micromonosporales</taxon>
        <taxon>Micromonosporaceae</taxon>
    </lineage>
</organism>
<dbReference type="InterPro" id="IPR036388">
    <property type="entry name" value="WH-like_DNA-bd_sf"/>
</dbReference>
<sequence>MANSTVRGRRTAPETAALVDGLLGASRALVALSARSLAQVDAEVTLVQYRALVVLASRGPQRTTDLAAELEVAPSTATRMSDRLVRKGLAERFRRGDDRRAAWVMLTPAGRDLVGAVMRHRRRAIAKLVRGLQVADPQGLARALEEFAAAAGEASEQLWWRQWRSSTTRPADTVPA</sequence>
<protein>
    <submittedName>
        <fullName evidence="2">MarR family transcriptional regulator</fullName>
    </submittedName>
</protein>
<dbReference type="InterPro" id="IPR039422">
    <property type="entry name" value="MarR/SlyA-like"/>
</dbReference>
<dbReference type="SMART" id="SM00347">
    <property type="entry name" value="HTH_MARR"/>
    <property type="match status" value="1"/>
</dbReference>
<dbReference type="InterPro" id="IPR036390">
    <property type="entry name" value="WH_DNA-bd_sf"/>
</dbReference>
<dbReference type="RefSeq" id="WP_308714902.1">
    <property type="nucleotide sequence ID" value="NZ_JAVHUY010000023.1"/>
</dbReference>
<dbReference type="Gene3D" id="1.10.10.10">
    <property type="entry name" value="Winged helix-like DNA-binding domain superfamily/Winged helix DNA-binding domain"/>
    <property type="match status" value="1"/>
</dbReference>
<gene>
    <name evidence="2" type="ORF">RB614_24185</name>
</gene>
<dbReference type="Proteomes" id="UP001230908">
    <property type="component" value="Unassembled WGS sequence"/>
</dbReference>
<feature type="domain" description="HTH marR-type" evidence="1">
    <location>
        <begin position="15"/>
        <end position="149"/>
    </location>
</feature>